<dbReference type="InterPro" id="IPR015168">
    <property type="entry name" value="SsuA/THI5"/>
</dbReference>
<evidence type="ECO:0000313" key="3">
    <source>
        <dbReference type="Proteomes" id="UP000292639"/>
    </source>
</evidence>
<evidence type="ECO:0000313" key="2">
    <source>
        <dbReference type="EMBL" id="TBU98967.1"/>
    </source>
</evidence>
<accession>A0A4Q9RE83</accession>
<name>A0A4Q9RE83_9GAMM</name>
<reference evidence="2 3" key="1">
    <citation type="submission" date="2018-06" db="EMBL/GenBank/DDBJ databases">
        <title>Three novel Pseudomonas species isolated from symptomatic oak.</title>
        <authorList>
            <person name="Bueno-Gonzalez V."/>
            <person name="Brady C."/>
        </authorList>
    </citation>
    <scope>NUCLEOTIDE SEQUENCE [LARGE SCALE GENOMIC DNA]</scope>
    <source>
        <strain evidence="2 3">P17C</strain>
    </source>
</reference>
<protein>
    <submittedName>
        <fullName evidence="2">Aliphatic sulfonate ABC transporter substrate-binding protein</fullName>
    </submittedName>
</protein>
<dbReference type="OrthoDB" id="286202at2"/>
<comment type="caution">
    <text evidence="2">The sequence shown here is derived from an EMBL/GenBank/DDBJ whole genome shotgun (WGS) entry which is preliminary data.</text>
</comment>
<proteinExistence type="predicted"/>
<dbReference type="RefSeq" id="WP_131184956.1">
    <property type="nucleotide sequence ID" value="NZ_QJUO01000019.1"/>
</dbReference>
<dbReference type="Gene3D" id="3.40.190.10">
    <property type="entry name" value="Periplasmic binding protein-like II"/>
    <property type="match status" value="2"/>
</dbReference>
<gene>
    <name evidence="2" type="ORF">DNJ96_04485</name>
</gene>
<evidence type="ECO:0000259" key="1">
    <source>
        <dbReference type="Pfam" id="PF09084"/>
    </source>
</evidence>
<dbReference type="SUPFAM" id="SSF53850">
    <property type="entry name" value="Periplasmic binding protein-like II"/>
    <property type="match status" value="1"/>
</dbReference>
<dbReference type="PANTHER" id="PTHR30024">
    <property type="entry name" value="ALIPHATIC SULFONATES-BINDING PROTEIN-RELATED"/>
    <property type="match status" value="1"/>
</dbReference>
<dbReference type="AlphaFoldDB" id="A0A4Q9RE83"/>
<sequence>MTTLDRRTLLRNGALLAGATLLPGLAGGARPEPLRVWRYKGGAAHFLADAGQATTPYPVEWVDIGGGNLVLEALASGSLDYAFMSEIPPIFASIAKAPLALIASYSGDNNQSGIVVKRNAGIERIGDLKGKRISYVRATNTHYLVLNMLRSNGLALSDVQAIPLPAQDALGAFQNGHIDALVTGGISAIHAEVNLGGVLLKSAEGYYSGSFLIATTRAALANNARRAAIGDFLLREKATWAWIESHPQQWALRSERLTGIPRELYLRQFERRSQPARLRPVEDSAIEAQQRVADLFHESGLIRQKVDVRPLWDRQFTELLRT</sequence>
<dbReference type="PANTHER" id="PTHR30024:SF48">
    <property type="entry name" value="ABC TRANSPORTER SUBSTRATE-BINDING PROTEIN"/>
    <property type="match status" value="1"/>
</dbReference>
<dbReference type="PROSITE" id="PS51318">
    <property type="entry name" value="TAT"/>
    <property type="match status" value="1"/>
</dbReference>
<dbReference type="Pfam" id="PF09084">
    <property type="entry name" value="NMT1"/>
    <property type="match status" value="1"/>
</dbReference>
<feature type="domain" description="SsuA/THI5-like" evidence="1">
    <location>
        <begin position="66"/>
        <end position="248"/>
    </location>
</feature>
<organism evidence="2 3">
    <name type="scientific">Stutzerimonas kirkiae</name>
    <dbReference type="NCBI Taxonomy" id="2211392"/>
    <lineage>
        <taxon>Bacteria</taxon>
        <taxon>Pseudomonadati</taxon>
        <taxon>Pseudomonadota</taxon>
        <taxon>Gammaproteobacteria</taxon>
        <taxon>Pseudomonadales</taxon>
        <taxon>Pseudomonadaceae</taxon>
        <taxon>Stutzerimonas</taxon>
    </lineage>
</organism>
<dbReference type="Proteomes" id="UP000292639">
    <property type="component" value="Unassembled WGS sequence"/>
</dbReference>
<dbReference type="InterPro" id="IPR006311">
    <property type="entry name" value="TAT_signal"/>
</dbReference>
<dbReference type="EMBL" id="QJUP01000003">
    <property type="protein sequence ID" value="TBU98967.1"/>
    <property type="molecule type" value="Genomic_DNA"/>
</dbReference>
<keyword evidence="3" id="KW-1185">Reference proteome</keyword>